<dbReference type="PANTHER" id="PTHR10963">
    <property type="entry name" value="GLYCOSYL HYDROLASE-RELATED"/>
    <property type="match status" value="1"/>
</dbReference>
<dbReference type="InterPro" id="IPR000757">
    <property type="entry name" value="Beta-glucanase-like"/>
</dbReference>
<evidence type="ECO:0000259" key="5">
    <source>
        <dbReference type="PROSITE" id="PS51762"/>
    </source>
</evidence>
<evidence type="ECO:0000313" key="7">
    <source>
        <dbReference type="EMBL" id="CAH0730013.1"/>
    </source>
</evidence>
<feature type="signal peptide" evidence="4">
    <location>
        <begin position="1"/>
        <end position="21"/>
    </location>
</feature>
<dbReference type="GO" id="GO:0004553">
    <property type="term" value="F:hydrolase activity, hydrolyzing O-glycosyl compounds"/>
    <property type="evidence" value="ECO:0007669"/>
    <property type="project" value="InterPro"/>
</dbReference>
<feature type="chain" id="PRO_5035457217" description="Beta-1,3-glucan-binding protein" evidence="4">
    <location>
        <begin position="22"/>
        <end position="461"/>
    </location>
</feature>
<dbReference type="PROSITE" id="PS51762">
    <property type="entry name" value="GH16_2"/>
    <property type="match status" value="1"/>
</dbReference>
<dbReference type="AlphaFoldDB" id="A0A8J9VU41"/>
<evidence type="ECO:0000259" key="6">
    <source>
        <dbReference type="PROSITE" id="PS51969"/>
    </source>
</evidence>
<feature type="domain" description="CBM39" evidence="6">
    <location>
        <begin position="22"/>
        <end position="118"/>
    </location>
</feature>
<dbReference type="InterPro" id="IPR013320">
    <property type="entry name" value="ConA-like_dom_sf"/>
</dbReference>
<evidence type="ECO:0000256" key="3">
    <source>
        <dbReference type="ARBA" id="ARBA00022859"/>
    </source>
</evidence>
<sequence length="461" mass="52728">MTKFSLLKLLVVLCVLKLSLANTLFNEKLEALRPRGLKVTFPDKGYTSVTFHGAMNRTDGSKEWQIYVPKPREGLWIMQDRNLMLEKGDQINYDITVNKNSVTFPIHGTWVVTEFSEDNYDFEPYCALSETVLQCGKKGCKGRLIFSEDFTTGIENLTQWQFENMYPQEPDYKFNVYLTMAVTSIDDGILKIKPEPTKQSIIENYIDDSTNLNIITRCTGQIATNECYKVVSGPHIMPPVISGKITTRKSFNFKYGKIEVRAKLPVGDWLIPEINLEPCDHVYGKLHYGSGLIRIAFARGNSNLSNELFGGAIIYDKEPIRSRFLKKRIHESTIWGDDYHNYTVVWGPTSIEMFVDGESYGYLNSTKLESDLADINMIDSNLEMQKSVWNRGNILAPLDEMFYISLGVTVGGIHNFPVSDAKPWRDSSPKAMLKFKKNKKTWYPTWTSSEMLVEYVKVYAL</sequence>
<dbReference type="GO" id="GO:0005975">
    <property type="term" value="P:carbohydrate metabolic process"/>
    <property type="evidence" value="ECO:0007669"/>
    <property type="project" value="InterPro"/>
</dbReference>
<evidence type="ECO:0000256" key="1">
    <source>
        <dbReference type="ARBA" id="ARBA00008781"/>
    </source>
</evidence>
<dbReference type="Pfam" id="PF15886">
    <property type="entry name" value="CBM39"/>
    <property type="match status" value="1"/>
</dbReference>
<accession>A0A8J9VU41</accession>
<dbReference type="Gene3D" id="2.60.40.2140">
    <property type="entry name" value="Beta-1,3-glucan-recognition protein, N-terminal domain"/>
    <property type="match status" value="1"/>
</dbReference>
<protein>
    <recommendedName>
        <fullName evidence="9">Beta-1,3-glucan-binding protein</fullName>
    </recommendedName>
</protein>
<evidence type="ECO:0000256" key="4">
    <source>
        <dbReference type="SAM" id="SignalP"/>
    </source>
</evidence>
<evidence type="ECO:0000313" key="8">
    <source>
        <dbReference type="Proteomes" id="UP000838878"/>
    </source>
</evidence>
<dbReference type="GO" id="GO:0030246">
    <property type="term" value="F:carbohydrate binding"/>
    <property type="evidence" value="ECO:0007669"/>
    <property type="project" value="InterPro"/>
</dbReference>
<feature type="domain" description="GH16" evidence="5">
    <location>
        <begin position="113"/>
        <end position="461"/>
    </location>
</feature>
<dbReference type="Proteomes" id="UP000838878">
    <property type="component" value="Chromosome 8"/>
</dbReference>
<dbReference type="EMBL" id="OV170228">
    <property type="protein sequence ID" value="CAH0730013.1"/>
    <property type="molecule type" value="Genomic_DNA"/>
</dbReference>
<dbReference type="Pfam" id="PF00722">
    <property type="entry name" value="Glyco_hydro_16"/>
    <property type="match status" value="1"/>
</dbReference>
<comment type="similarity">
    <text evidence="1">Belongs to the insect beta-1,3-glucan binding protein family.</text>
</comment>
<dbReference type="PROSITE" id="PS51969">
    <property type="entry name" value="CBM39"/>
    <property type="match status" value="1"/>
</dbReference>
<dbReference type="InterPro" id="IPR031756">
    <property type="entry name" value="BGBP_N"/>
</dbReference>
<gene>
    <name evidence="7" type="ORF">BINO364_LOCUS15042</name>
</gene>
<feature type="non-terminal residue" evidence="7">
    <location>
        <position position="461"/>
    </location>
</feature>
<dbReference type="InterPro" id="IPR043030">
    <property type="entry name" value="BGBP_N_sf"/>
</dbReference>
<keyword evidence="2" id="KW-0399">Innate immunity</keyword>
<evidence type="ECO:0000256" key="2">
    <source>
        <dbReference type="ARBA" id="ARBA00022588"/>
    </source>
</evidence>
<organism evidence="7 8">
    <name type="scientific">Brenthis ino</name>
    <name type="common">lesser marbled fritillary</name>
    <dbReference type="NCBI Taxonomy" id="405034"/>
    <lineage>
        <taxon>Eukaryota</taxon>
        <taxon>Metazoa</taxon>
        <taxon>Ecdysozoa</taxon>
        <taxon>Arthropoda</taxon>
        <taxon>Hexapoda</taxon>
        <taxon>Insecta</taxon>
        <taxon>Pterygota</taxon>
        <taxon>Neoptera</taxon>
        <taxon>Endopterygota</taxon>
        <taxon>Lepidoptera</taxon>
        <taxon>Glossata</taxon>
        <taxon>Ditrysia</taxon>
        <taxon>Papilionoidea</taxon>
        <taxon>Nymphalidae</taxon>
        <taxon>Heliconiinae</taxon>
        <taxon>Argynnini</taxon>
        <taxon>Brenthis</taxon>
    </lineage>
</organism>
<dbReference type="SUPFAM" id="SSF49899">
    <property type="entry name" value="Concanavalin A-like lectins/glucanases"/>
    <property type="match status" value="2"/>
</dbReference>
<dbReference type="Gene3D" id="2.60.120.200">
    <property type="match status" value="1"/>
</dbReference>
<dbReference type="InterPro" id="IPR050546">
    <property type="entry name" value="Glycosyl_Hydrlase_16"/>
</dbReference>
<name>A0A8J9VU41_9NEOP</name>
<keyword evidence="8" id="KW-1185">Reference proteome</keyword>
<dbReference type="PANTHER" id="PTHR10963:SF60">
    <property type="entry name" value="GRAM-NEGATIVE BACTERIA-BINDING PROTEIN 1-RELATED"/>
    <property type="match status" value="1"/>
</dbReference>
<keyword evidence="3" id="KW-0391">Immunity</keyword>
<dbReference type="OrthoDB" id="4781at2759"/>
<reference evidence="7" key="1">
    <citation type="submission" date="2021-12" db="EMBL/GenBank/DDBJ databases">
        <authorList>
            <person name="Martin H S."/>
        </authorList>
    </citation>
    <scope>NUCLEOTIDE SEQUENCE</scope>
</reference>
<proteinExistence type="inferred from homology"/>
<evidence type="ECO:0008006" key="9">
    <source>
        <dbReference type="Google" id="ProtNLM"/>
    </source>
</evidence>
<keyword evidence="4" id="KW-0732">Signal</keyword>
<dbReference type="GO" id="GO:0045087">
    <property type="term" value="P:innate immune response"/>
    <property type="evidence" value="ECO:0007669"/>
    <property type="project" value="UniProtKB-KW"/>
</dbReference>